<dbReference type="EMBL" id="JAZHRV010000001">
    <property type="protein sequence ID" value="MEH2558698.1"/>
    <property type="molecule type" value="Genomic_DNA"/>
</dbReference>
<accession>A0ABU8BL73</accession>
<feature type="compositionally biased region" description="Low complexity" evidence="1">
    <location>
        <begin position="98"/>
        <end position="108"/>
    </location>
</feature>
<reference evidence="3 4" key="1">
    <citation type="submission" date="2024-02" db="EMBL/GenBank/DDBJ databases">
        <title>Adaptive strategies in a cosmopolitan and abundant soil bacterium.</title>
        <authorList>
            <person name="Carini P."/>
        </authorList>
    </citation>
    <scope>NUCLEOTIDE SEQUENCE [LARGE SCALE GENOMIC DNA]</scope>
    <source>
        <strain evidence="3 4">AZCC 1608</strain>
    </source>
</reference>
<evidence type="ECO:0000313" key="4">
    <source>
        <dbReference type="Proteomes" id="UP001364224"/>
    </source>
</evidence>
<feature type="compositionally biased region" description="Basic and acidic residues" evidence="1">
    <location>
        <begin position="82"/>
        <end position="97"/>
    </location>
</feature>
<dbReference type="Proteomes" id="UP001364224">
    <property type="component" value="Unassembled WGS sequence"/>
</dbReference>
<sequence length="168" mass="17050">MTIQAKILGAIAMSGLAAFAMTSQANALTAQECSAKYQAAKTAGTLGGQKWNDFRKAQCGADATAAPTTAAPTAAAPAPTAEPKEAAKKASRKEAKEAAAPAAPAGPAVFPNAVDPKYSKETAGKARMHTCVDQYNANKATNGNGGLKWIQKGGGYYSECSKKLKGAA</sequence>
<dbReference type="GO" id="GO:0016787">
    <property type="term" value="F:hydrolase activity"/>
    <property type="evidence" value="ECO:0007669"/>
    <property type="project" value="UniProtKB-KW"/>
</dbReference>
<feature type="chain" id="PRO_5047181443" evidence="2">
    <location>
        <begin position="28"/>
        <end position="168"/>
    </location>
</feature>
<proteinExistence type="predicted"/>
<keyword evidence="2" id="KW-0732">Signal</keyword>
<dbReference type="RefSeq" id="WP_334485926.1">
    <property type="nucleotide sequence ID" value="NZ_JAZHRV010000001.1"/>
</dbReference>
<evidence type="ECO:0000256" key="2">
    <source>
        <dbReference type="SAM" id="SignalP"/>
    </source>
</evidence>
<name>A0ABU8BL73_9BRAD</name>
<organism evidence="3 4">
    <name type="scientific">Bradyrhizobium algeriense</name>
    <dbReference type="NCBI Taxonomy" id="634784"/>
    <lineage>
        <taxon>Bacteria</taxon>
        <taxon>Pseudomonadati</taxon>
        <taxon>Pseudomonadota</taxon>
        <taxon>Alphaproteobacteria</taxon>
        <taxon>Hyphomicrobiales</taxon>
        <taxon>Nitrobacteraceae</taxon>
        <taxon>Bradyrhizobium</taxon>
    </lineage>
</organism>
<gene>
    <name evidence="3" type="ORF">V1286_006227</name>
</gene>
<protein>
    <submittedName>
        <fullName evidence="3">Cell wall-associated NlpC family hydrolase</fullName>
    </submittedName>
</protein>
<evidence type="ECO:0000256" key="1">
    <source>
        <dbReference type="SAM" id="MobiDB-lite"/>
    </source>
</evidence>
<keyword evidence="3" id="KW-0378">Hydrolase</keyword>
<feature type="signal peptide" evidence="2">
    <location>
        <begin position="1"/>
        <end position="27"/>
    </location>
</feature>
<keyword evidence="4" id="KW-1185">Reference proteome</keyword>
<feature type="region of interest" description="Disordered" evidence="1">
    <location>
        <begin position="61"/>
        <end position="109"/>
    </location>
</feature>
<feature type="compositionally biased region" description="Low complexity" evidence="1">
    <location>
        <begin position="61"/>
        <end position="81"/>
    </location>
</feature>
<comment type="caution">
    <text evidence="3">The sequence shown here is derived from an EMBL/GenBank/DDBJ whole genome shotgun (WGS) entry which is preliminary data.</text>
</comment>
<evidence type="ECO:0000313" key="3">
    <source>
        <dbReference type="EMBL" id="MEH2558698.1"/>
    </source>
</evidence>